<comment type="caution">
    <text evidence="1">The sequence shown here is derived from an EMBL/GenBank/DDBJ whole genome shotgun (WGS) entry which is preliminary data.</text>
</comment>
<dbReference type="OrthoDB" id="6437593at2759"/>
<accession>A0A9J6G9V5</accession>
<dbReference type="PANTHER" id="PTHR33053:SF25">
    <property type="entry name" value="TRANSPOSASE DOMAIN-CONTAINING PROTEIN"/>
    <property type="match status" value="1"/>
</dbReference>
<gene>
    <name evidence="1" type="ORF">HPB48_014767</name>
</gene>
<dbReference type="Proteomes" id="UP000821853">
    <property type="component" value="Chromosome 3"/>
</dbReference>
<protein>
    <submittedName>
        <fullName evidence="1">Uncharacterized protein</fullName>
    </submittedName>
</protein>
<dbReference type="OMA" id="HVANQDC"/>
<keyword evidence="2" id="KW-1185">Reference proteome</keyword>
<proteinExistence type="predicted"/>
<name>A0A9J6G9V5_HAELO</name>
<sequence length="116" mass="13192">MHVACFGVVRKLLLLWIKGAKRYRIGKKSRDAVSAASTDIRRYMPSGMSRTPRSLSDVERWKASEFGLLLLYSGPVVLKSRIFIRLADNFMVLHPATCMLCSPSFLIQLLEYAQKL</sequence>
<evidence type="ECO:0000313" key="2">
    <source>
        <dbReference type="Proteomes" id="UP000821853"/>
    </source>
</evidence>
<dbReference type="AlphaFoldDB" id="A0A9J6G9V5"/>
<dbReference type="VEuPathDB" id="VectorBase:HLOH_044599"/>
<evidence type="ECO:0000313" key="1">
    <source>
        <dbReference type="EMBL" id="KAH9372290.1"/>
    </source>
</evidence>
<dbReference type="PANTHER" id="PTHR33053">
    <property type="entry name" value="PROTEIN, PUTATIVE-RELATED"/>
    <property type="match status" value="1"/>
</dbReference>
<dbReference type="EMBL" id="JABSTR010000005">
    <property type="protein sequence ID" value="KAH9372290.1"/>
    <property type="molecule type" value="Genomic_DNA"/>
</dbReference>
<reference evidence="1 2" key="1">
    <citation type="journal article" date="2020" name="Cell">
        <title>Large-Scale Comparative Analyses of Tick Genomes Elucidate Their Genetic Diversity and Vector Capacities.</title>
        <authorList>
            <consortium name="Tick Genome and Microbiome Consortium (TIGMIC)"/>
            <person name="Jia N."/>
            <person name="Wang J."/>
            <person name="Shi W."/>
            <person name="Du L."/>
            <person name="Sun Y."/>
            <person name="Zhan W."/>
            <person name="Jiang J.F."/>
            <person name="Wang Q."/>
            <person name="Zhang B."/>
            <person name="Ji P."/>
            <person name="Bell-Sakyi L."/>
            <person name="Cui X.M."/>
            <person name="Yuan T.T."/>
            <person name="Jiang B.G."/>
            <person name="Yang W.F."/>
            <person name="Lam T.T."/>
            <person name="Chang Q.C."/>
            <person name="Ding S.J."/>
            <person name="Wang X.J."/>
            <person name="Zhu J.G."/>
            <person name="Ruan X.D."/>
            <person name="Zhao L."/>
            <person name="Wei J.T."/>
            <person name="Ye R.Z."/>
            <person name="Que T.C."/>
            <person name="Du C.H."/>
            <person name="Zhou Y.H."/>
            <person name="Cheng J.X."/>
            <person name="Dai P.F."/>
            <person name="Guo W.B."/>
            <person name="Han X.H."/>
            <person name="Huang E.J."/>
            <person name="Li L.F."/>
            <person name="Wei W."/>
            <person name="Gao Y.C."/>
            <person name="Liu J.Z."/>
            <person name="Shao H.Z."/>
            <person name="Wang X."/>
            <person name="Wang C.C."/>
            <person name="Yang T.C."/>
            <person name="Huo Q.B."/>
            <person name="Li W."/>
            <person name="Chen H.Y."/>
            <person name="Chen S.E."/>
            <person name="Zhou L.G."/>
            <person name="Ni X.B."/>
            <person name="Tian J.H."/>
            <person name="Sheng Y."/>
            <person name="Liu T."/>
            <person name="Pan Y.S."/>
            <person name="Xia L.Y."/>
            <person name="Li J."/>
            <person name="Zhao F."/>
            <person name="Cao W.C."/>
        </authorList>
    </citation>
    <scope>NUCLEOTIDE SEQUENCE [LARGE SCALE GENOMIC DNA]</scope>
    <source>
        <strain evidence="1">HaeL-2018</strain>
    </source>
</reference>
<organism evidence="1 2">
    <name type="scientific">Haemaphysalis longicornis</name>
    <name type="common">Bush tick</name>
    <dbReference type="NCBI Taxonomy" id="44386"/>
    <lineage>
        <taxon>Eukaryota</taxon>
        <taxon>Metazoa</taxon>
        <taxon>Ecdysozoa</taxon>
        <taxon>Arthropoda</taxon>
        <taxon>Chelicerata</taxon>
        <taxon>Arachnida</taxon>
        <taxon>Acari</taxon>
        <taxon>Parasitiformes</taxon>
        <taxon>Ixodida</taxon>
        <taxon>Ixodoidea</taxon>
        <taxon>Ixodidae</taxon>
        <taxon>Haemaphysalinae</taxon>
        <taxon>Haemaphysalis</taxon>
    </lineage>
</organism>